<evidence type="ECO:0000256" key="14">
    <source>
        <dbReference type="PIRNR" id="PIRNR028810"/>
    </source>
</evidence>
<feature type="transmembrane region" description="Helical" evidence="14">
    <location>
        <begin position="285"/>
        <end position="304"/>
    </location>
</feature>
<evidence type="ECO:0000256" key="6">
    <source>
        <dbReference type="ARBA" id="ARBA00022676"/>
    </source>
</evidence>
<dbReference type="PANTHER" id="PTHR12989">
    <property type="entry name" value="ALPHA-1,2-GLUCOSYLTRANSFERASE ALG10"/>
    <property type="match status" value="1"/>
</dbReference>
<evidence type="ECO:0000256" key="4">
    <source>
        <dbReference type="ARBA" id="ARBA00011967"/>
    </source>
</evidence>
<evidence type="ECO:0000313" key="16">
    <source>
        <dbReference type="Proteomes" id="UP001154114"/>
    </source>
</evidence>
<reference evidence="15" key="1">
    <citation type="submission" date="2021-12" db="EMBL/GenBank/DDBJ databases">
        <authorList>
            <person name="King R."/>
        </authorList>
    </citation>
    <scope>NUCLEOTIDE SEQUENCE</scope>
</reference>
<keyword evidence="10 14" id="KW-1133">Transmembrane helix</keyword>
<feature type="transmembrane region" description="Helical" evidence="14">
    <location>
        <begin position="357"/>
        <end position="379"/>
    </location>
</feature>
<evidence type="ECO:0000256" key="11">
    <source>
        <dbReference type="ARBA" id="ARBA00023136"/>
    </source>
</evidence>
<dbReference type="InterPro" id="IPR016900">
    <property type="entry name" value="Alg10"/>
</dbReference>
<evidence type="ECO:0000256" key="1">
    <source>
        <dbReference type="ARBA" id="ARBA00004477"/>
    </source>
</evidence>
<feature type="transmembrane region" description="Helical" evidence="14">
    <location>
        <begin position="429"/>
        <end position="446"/>
    </location>
</feature>
<evidence type="ECO:0000256" key="5">
    <source>
        <dbReference type="ARBA" id="ARBA00018512"/>
    </source>
</evidence>
<feature type="transmembrane region" description="Helical" evidence="14">
    <location>
        <begin position="7"/>
        <end position="24"/>
    </location>
</feature>
<keyword evidence="8 14" id="KW-0812">Transmembrane</keyword>
<organism evidence="15 16">
    <name type="scientific">Chrysodeixis includens</name>
    <name type="common">Soybean looper</name>
    <name type="synonym">Pseudoplusia includens</name>
    <dbReference type="NCBI Taxonomy" id="689277"/>
    <lineage>
        <taxon>Eukaryota</taxon>
        <taxon>Metazoa</taxon>
        <taxon>Ecdysozoa</taxon>
        <taxon>Arthropoda</taxon>
        <taxon>Hexapoda</taxon>
        <taxon>Insecta</taxon>
        <taxon>Pterygota</taxon>
        <taxon>Neoptera</taxon>
        <taxon>Endopterygota</taxon>
        <taxon>Lepidoptera</taxon>
        <taxon>Glossata</taxon>
        <taxon>Ditrysia</taxon>
        <taxon>Noctuoidea</taxon>
        <taxon>Noctuidae</taxon>
        <taxon>Plusiinae</taxon>
        <taxon>Chrysodeixis</taxon>
    </lineage>
</organism>
<dbReference type="EMBL" id="LR824004">
    <property type="protein sequence ID" value="CAH0578384.1"/>
    <property type="molecule type" value="Genomic_DNA"/>
</dbReference>
<feature type="transmembrane region" description="Helical" evidence="14">
    <location>
        <begin position="400"/>
        <end position="417"/>
    </location>
</feature>
<dbReference type="AlphaFoldDB" id="A0A9P0BL50"/>
<dbReference type="PANTHER" id="PTHR12989:SF10">
    <property type="entry name" value="DOL-P-GLC:GLC(2)MAN(9)GLCNAC(2)-PP-DOL ALPHA-1,2-GLUCOSYLTRANSFERASE-RELATED"/>
    <property type="match status" value="1"/>
</dbReference>
<dbReference type="Pfam" id="PF04922">
    <property type="entry name" value="DIE2_ALG10"/>
    <property type="match status" value="1"/>
</dbReference>
<keyword evidence="6 14" id="KW-0328">Glycosyltransferase</keyword>
<dbReference type="GO" id="GO:0005789">
    <property type="term" value="C:endoplasmic reticulum membrane"/>
    <property type="evidence" value="ECO:0007669"/>
    <property type="project" value="UniProtKB-SubCell"/>
</dbReference>
<evidence type="ECO:0000256" key="9">
    <source>
        <dbReference type="ARBA" id="ARBA00022824"/>
    </source>
</evidence>
<feature type="transmembrane region" description="Helical" evidence="14">
    <location>
        <begin position="189"/>
        <end position="211"/>
    </location>
</feature>
<dbReference type="EC" id="2.4.1.256" evidence="4 14"/>
<keyword evidence="16" id="KW-1185">Reference proteome</keyword>
<protein>
    <recommendedName>
        <fullName evidence="5 14">Dol-P-Glc:Glc(2)Man(9)GlcNAc(2)-PP-Dol alpha-1,2-glucosyltransferase</fullName>
        <ecNumber evidence="4 14">2.4.1.256</ecNumber>
    </recommendedName>
</protein>
<gene>
    <name evidence="15" type="ORF">CINC_LOCUS702</name>
</gene>
<keyword evidence="9" id="KW-0256">Endoplasmic reticulum</keyword>
<evidence type="ECO:0000256" key="10">
    <source>
        <dbReference type="ARBA" id="ARBA00022989"/>
    </source>
</evidence>
<comment type="similarity">
    <text evidence="3 14">Belongs to the ALG10 glucosyltransferase family.</text>
</comment>
<dbReference type="GO" id="GO:0106073">
    <property type="term" value="F:dolichyl pyrophosphate Glc2Man9GlcNAc2 alpha-1,2-glucosyltransferase activity"/>
    <property type="evidence" value="ECO:0007669"/>
    <property type="project" value="UniProtKB-UniRule"/>
</dbReference>
<feature type="transmembrane region" description="Helical" evidence="14">
    <location>
        <begin position="325"/>
        <end position="345"/>
    </location>
</feature>
<dbReference type="Proteomes" id="UP001154114">
    <property type="component" value="Chromosome 1"/>
</dbReference>
<proteinExistence type="inferred from homology"/>
<comment type="subcellular location">
    <subcellularLocation>
        <location evidence="1">Endoplasmic reticulum membrane</location>
        <topology evidence="1">Multi-pass membrane protein</topology>
    </subcellularLocation>
</comment>
<dbReference type="OrthoDB" id="4769at2759"/>
<comment type="catalytic activity">
    <reaction evidence="13">
        <text>an alpha-D-Glc-(1-&gt;3)-alpha-D-Glc-(1-&gt;3)-alpha-D-Man-(1-&gt;2)-alpha-D-Man-(1-&gt;2)-alpha-D-Man-(1-&gt;3)-[alpha-D-Man-(1-&gt;2)-alpha-D-Man-(1-&gt;3)-[alpha-D-Man-(1-&gt;2)-alpha-D-Man-(1-&gt;6)]-alpha-D-Man-(1-&gt;6)]-beta-D-Man-(1-&gt;4)-beta-D-GlcNAc-(1-&gt;4)-alpha-D-GlcNAc-diphospho-di-trans,poly-cis-dolichol + a di-trans,poly-cis-dolichyl beta-D-glucosyl phosphate = a alpha-D-Glc-(1-&gt;2)-alpha-D-Glc-(1-&gt;3)-alpha-D-Glc-(1-&gt;3)-alpha-D-Man-(1-&gt;2)-alpha-D-Man-(1-&gt;2)-alpha-D-Man-(1-&gt;3)-[alpha-D-Man-(1-&gt;2)-alpha-D-Man-(1-&gt;3)-[alpha-D-Man-(1-&gt;2)-alpha-D-Man-(1-&gt;6)]-alpha-D-Man-(1-&gt;6)]-beta-D-Man-(1-&gt;4)-beta-D-GlcNAc-(1-&gt;4)-alpha-D-GlcNAc-diphospho-di-trans,poly-cis-dolichol + a di-trans,poly-cis-dolichyl phosphate + H(+)</text>
        <dbReference type="Rhea" id="RHEA:29543"/>
        <dbReference type="Rhea" id="RHEA-COMP:19498"/>
        <dbReference type="Rhea" id="RHEA-COMP:19502"/>
        <dbReference type="Rhea" id="RHEA-COMP:19512"/>
        <dbReference type="Rhea" id="RHEA-COMP:19522"/>
        <dbReference type="ChEBI" id="CHEBI:15378"/>
        <dbReference type="ChEBI" id="CHEBI:57525"/>
        <dbReference type="ChEBI" id="CHEBI:57683"/>
        <dbReference type="ChEBI" id="CHEBI:132522"/>
        <dbReference type="ChEBI" id="CHEBI:132523"/>
        <dbReference type="EC" id="2.4.1.256"/>
    </reaction>
    <physiologicalReaction direction="left-to-right" evidence="13">
        <dbReference type="Rhea" id="RHEA:29544"/>
    </physiologicalReaction>
</comment>
<evidence type="ECO:0000256" key="2">
    <source>
        <dbReference type="ARBA" id="ARBA00004922"/>
    </source>
</evidence>
<dbReference type="GO" id="GO:0006488">
    <property type="term" value="P:dolichol-linked oligosaccharide biosynthetic process"/>
    <property type="evidence" value="ECO:0007669"/>
    <property type="project" value="UniProtKB-UniRule"/>
</dbReference>
<keyword evidence="7" id="KW-0808">Transferase</keyword>
<evidence type="ECO:0000256" key="3">
    <source>
        <dbReference type="ARBA" id="ARBA00010600"/>
    </source>
</evidence>
<dbReference type="PIRSF" id="PIRSF028810">
    <property type="entry name" value="Alpha1_2_glucosyltferase_Alg10"/>
    <property type="match status" value="1"/>
</dbReference>
<feature type="transmembrane region" description="Helical" evidence="14">
    <location>
        <begin position="115"/>
        <end position="137"/>
    </location>
</feature>
<sequence>MRKANNIYRTLTKILVGCTQHWLIMGPGKLFNSLRFYPIVGFFLILYFSVSKVIFDQIYKTTQVVIDEYFHIPQGLAYCNGNFSEWNPKITTLPGLYIASTIVSLVECNTYNLRLVNLLGSCINLIAFASILKYTYLTEKSQVKITLQAFSLTILPPLYFFSHVYYNETLSVMFLLIFTRMYLTKRYFFLLYIVGNFAVLMRQTNIIWVALVPLYKLTDLYITSSRVYDNPYISDIKLSTRSLIARVDRSKLKRYYNMWDLHCATKYHLSTMFETLTTYLIGQDLSQISVHFMILLTFAVFLFYNGSIDVGDKQAHETTIHLPQLLYFLLFYGVFGLPYVLFKLFSTIKLIFKEKMLVLLCGIVFILAVHYNTLVHPYLLADNRHYTFYIWNHWFGKYDFAKYATIPVYIFLFFSLYDNIKDHNCISFLTPYALCLIPVLTFQKLIEIRYFLFPYIVIRLRFTKPSYALVIAEFLWYAAINADMFYVFFTKEVYGQDFDYAQRIIW</sequence>
<name>A0A9P0BL50_CHRIL</name>
<comment type="pathway">
    <text evidence="2">Protein modification; protein glycosylation.</text>
</comment>
<keyword evidence="11 14" id="KW-0472">Membrane</keyword>
<evidence type="ECO:0000256" key="7">
    <source>
        <dbReference type="ARBA" id="ARBA00022679"/>
    </source>
</evidence>
<evidence type="ECO:0000313" key="15">
    <source>
        <dbReference type="EMBL" id="CAH0578384.1"/>
    </source>
</evidence>
<feature type="transmembrane region" description="Helical" evidence="14">
    <location>
        <begin position="467"/>
        <end position="489"/>
    </location>
</feature>
<accession>A0A9P0BL50</accession>
<evidence type="ECO:0000256" key="12">
    <source>
        <dbReference type="ARBA" id="ARBA00044727"/>
    </source>
</evidence>
<comment type="function">
    <text evidence="12">Dol-P-Glc:Glc(2)Man(9)GlcNAc(2)-PP-Dol alpha-1,2-glucosyltransferase that operates in the biosynthetic pathway of dolichol-linked oligosaccharides, the glycan precursors employed in protein asparagine (N)-glycosylation. The assembly of dolichol-linked oligosaccharides begins on the cytosolic side of the endoplasmic reticulum membrane and finishes in its lumen. The sequential addition of sugars to dolichol pyrophosphate produces dolichol-linked oligosaccharides containing fourteen sugars, including two GlcNAcs, nine mannoses and three glucoses. Once assembled, the oligosaccharide is transferred from the lipid to nascent proteins by oligosaccharyltransferases. In the lumen of the endoplasmic reticulum, adds the third and last glucose residue from dolichyl phosphate glucose (Dol-P-Glc) onto the lipid-linked oligosaccharide intermediate Glc(2)Man(9)GlcNAc(2)-PP-Dol to produce Glc(3)Man(9)GlcNAc(2)-PP-Dol.</text>
</comment>
<evidence type="ECO:0000256" key="8">
    <source>
        <dbReference type="ARBA" id="ARBA00022692"/>
    </source>
</evidence>
<feature type="transmembrane region" description="Helical" evidence="14">
    <location>
        <begin position="36"/>
        <end position="55"/>
    </location>
</feature>
<evidence type="ECO:0000256" key="13">
    <source>
        <dbReference type="ARBA" id="ARBA00048064"/>
    </source>
</evidence>
<comment type="caution">
    <text evidence="14">Lacks conserved residue(s) required for the propagation of feature annotation.</text>
</comment>